<proteinExistence type="predicted"/>
<evidence type="ECO:0000313" key="2">
    <source>
        <dbReference type="EMBL" id="AAS95418.1"/>
    </source>
</evidence>
<dbReference type="Pfam" id="PF16561">
    <property type="entry name" value="AMPK1_CBM"/>
    <property type="match status" value="1"/>
</dbReference>
<dbReference type="InterPro" id="IPR014756">
    <property type="entry name" value="Ig_E-set"/>
</dbReference>
<dbReference type="CDD" id="cd07184">
    <property type="entry name" value="E_set_Isoamylase_like_N"/>
    <property type="match status" value="1"/>
</dbReference>
<dbReference type="EnsemblBacteria" id="AAS95418">
    <property type="protein sequence ID" value="AAS95418"/>
    <property type="gene ID" value="DVU_0938"/>
</dbReference>
<dbReference type="DNASU" id="2794612"/>
<gene>
    <name evidence="2" type="ordered locus">DVU_0938</name>
</gene>
<dbReference type="AlphaFoldDB" id="Q72DJ1"/>
<dbReference type="OrthoDB" id="9811945at2"/>
<accession>Q72DJ1</accession>
<feature type="domain" description="AMP-activated protein kinase glycogen-binding" evidence="1">
    <location>
        <begin position="47"/>
        <end position="100"/>
    </location>
</feature>
<reference evidence="2 3" key="1">
    <citation type="journal article" date="2004" name="Nat. Biotechnol.">
        <title>The genome sequence of the anaerobic, sulfate-reducing bacterium Desulfovibrio vulgaris Hildenborough.</title>
        <authorList>
            <person name="Heidelberg J.F."/>
            <person name="Seshadri R."/>
            <person name="Haveman S.A."/>
            <person name="Hemme C.L."/>
            <person name="Paulsen I.T."/>
            <person name="Kolonay J.F."/>
            <person name="Eisen J.A."/>
            <person name="Ward N."/>
            <person name="Methe B."/>
            <person name="Brinkac L.M."/>
            <person name="Daugherty S.C."/>
            <person name="Deboy R.T."/>
            <person name="Dodson R.J."/>
            <person name="Durkin A.S."/>
            <person name="Madupu R."/>
            <person name="Nelson W.C."/>
            <person name="Sullivan S.A."/>
            <person name="Fouts D."/>
            <person name="Haft D.H."/>
            <person name="Selengut J."/>
            <person name="Peterson J.D."/>
            <person name="Davidsen T.M."/>
            <person name="Zafar N."/>
            <person name="Zhou L."/>
            <person name="Radune D."/>
            <person name="Dimitrov G."/>
            <person name="Hance M."/>
            <person name="Tran K."/>
            <person name="Khouri H."/>
            <person name="Gill J."/>
            <person name="Utterback T.R."/>
            <person name="Feldblyum T.V."/>
            <person name="Wall J.D."/>
            <person name="Voordouw G."/>
            <person name="Fraser C.M."/>
        </authorList>
    </citation>
    <scope>NUCLEOTIDE SEQUENCE [LARGE SCALE GENOMIC DNA]</scope>
    <source>
        <strain evidence="3">ATCC 29579 / DSM 644 / NCIMB 8303 / VKM B-1760 / Hildenborough</strain>
    </source>
</reference>
<dbReference type="Gene3D" id="2.60.40.10">
    <property type="entry name" value="Immunoglobulins"/>
    <property type="match status" value="1"/>
</dbReference>
<organism evidence="2 3">
    <name type="scientific">Nitratidesulfovibrio vulgaris (strain ATCC 29579 / DSM 644 / CCUG 34227 / NCIMB 8303 / VKM B-1760 / Hildenborough)</name>
    <name type="common">Desulfovibrio vulgaris</name>
    <dbReference type="NCBI Taxonomy" id="882"/>
    <lineage>
        <taxon>Bacteria</taxon>
        <taxon>Pseudomonadati</taxon>
        <taxon>Thermodesulfobacteriota</taxon>
        <taxon>Desulfovibrionia</taxon>
        <taxon>Desulfovibrionales</taxon>
        <taxon>Desulfovibrionaceae</taxon>
        <taxon>Nitratidesulfovibrio</taxon>
    </lineage>
</organism>
<dbReference type="PATRIC" id="fig|882.5.peg.882"/>
<dbReference type="SUPFAM" id="SSF81296">
    <property type="entry name" value="E set domains"/>
    <property type="match status" value="1"/>
</dbReference>
<evidence type="ECO:0000259" key="1">
    <source>
        <dbReference type="Pfam" id="PF16561"/>
    </source>
</evidence>
<dbReference type="STRING" id="882.DVU_0938"/>
<dbReference type="Proteomes" id="UP000002194">
    <property type="component" value="Chromosome"/>
</dbReference>
<dbReference type="KEGG" id="dvu:DVU_0938"/>
<dbReference type="CAZy" id="CBM48">
    <property type="family name" value="Carbohydrate-Binding Module Family 48"/>
</dbReference>
<name>Q72DJ1_NITV2</name>
<protein>
    <submittedName>
        <fullName evidence="2">Isoamylase N-terminal domain protein</fullName>
    </submittedName>
</protein>
<dbReference type="PaxDb" id="882-DVU_0938"/>
<dbReference type="InterPro" id="IPR032640">
    <property type="entry name" value="AMPK1_CBM"/>
</dbReference>
<sequence>MAQCRVWWIQYLSRTPREVAVSISKKFLKTRPVCKVRFVLPSSQCEGVETVCLVGEFNGWNEQRNPMKRGRDGSFSVEVELETGREYRFRYLLDGCRWANDSDADGYEYCPFANADNALVSV</sequence>
<dbReference type="EMBL" id="AE017285">
    <property type="protein sequence ID" value="AAS95418.1"/>
    <property type="molecule type" value="Genomic_DNA"/>
</dbReference>
<evidence type="ECO:0000313" key="3">
    <source>
        <dbReference type="Proteomes" id="UP000002194"/>
    </source>
</evidence>
<keyword evidence="3" id="KW-1185">Reference proteome</keyword>
<dbReference type="InterPro" id="IPR013783">
    <property type="entry name" value="Ig-like_fold"/>
</dbReference>
<dbReference type="eggNOG" id="COG0296">
    <property type="taxonomic scope" value="Bacteria"/>
</dbReference>
<dbReference type="HOGENOM" id="CLU_158008_1_0_7"/>